<keyword evidence="3" id="KW-1185">Reference proteome</keyword>
<proteinExistence type="predicted"/>
<dbReference type="Proteomes" id="UP000267821">
    <property type="component" value="Unassembled WGS sequence"/>
</dbReference>
<gene>
    <name evidence="2" type="ORF">L211DRAFT_854392</name>
</gene>
<evidence type="ECO:0000313" key="2">
    <source>
        <dbReference type="EMBL" id="RPB18164.1"/>
    </source>
</evidence>
<sequence length="267" mass="28979">MVVQPMSESFYTSPTGEIQRMTACAAGEAEEALARAEAEEALARARTVIPDSTESTRESSLEPIPFPFRQTPTISTPIGGATSDNNRVEPTSRISVEPGRDSYMEGNTPICNLGTSGKPLEVEPGAPPPAPRREPADAQMANNAQGCQPGLDVSIHASSALEEEAVESGIPSPVPTQKETEVEIRRYKAETEEMIWKVDSDLLTERGVIARVVEAAKKKPSVLLSRKIQWNIQRAPAFVGGFDGKFQEASRYKTPEEEGTHINAFLE</sequence>
<evidence type="ECO:0000313" key="3">
    <source>
        <dbReference type="Proteomes" id="UP000267821"/>
    </source>
</evidence>
<dbReference type="EMBL" id="ML121674">
    <property type="protein sequence ID" value="RPB18164.1"/>
    <property type="molecule type" value="Genomic_DNA"/>
</dbReference>
<feature type="region of interest" description="Disordered" evidence="1">
    <location>
        <begin position="45"/>
        <end position="142"/>
    </location>
</feature>
<reference evidence="2 3" key="1">
    <citation type="journal article" date="2018" name="Nat. Ecol. Evol.">
        <title>Pezizomycetes genomes reveal the molecular basis of ectomycorrhizal truffle lifestyle.</title>
        <authorList>
            <person name="Murat C."/>
            <person name="Payen T."/>
            <person name="Noel B."/>
            <person name="Kuo A."/>
            <person name="Morin E."/>
            <person name="Chen J."/>
            <person name="Kohler A."/>
            <person name="Krizsan K."/>
            <person name="Balestrini R."/>
            <person name="Da Silva C."/>
            <person name="Montanini B."/>
            <person name="Hainaut M."/>
            <person name="Levati E."/>
            <person name="Barry K.W."/>
            <person name="Belfiori B."/>
            <person name="Cichocki N."/>
            <person name="Clum A."/>
            <person name="Dockter R.B."/>
            <person name="Fauchery L."/>
            <person name="Guy J."/>
            <person name="Iotti M."/>
            <person name="Le Tacon F."/>
            <person name="Lindquist E.A."/>
            <person name="Lipzen A."/>
            <person name="Malagnac F."/>
            <person name="Mello A."/>
            <person name="Molinier V."/>
            <person name="Miyauchi S."/>
            <person name="Poulain J."/>
            <person name="Riccioni C."/>
            <person name="Rubini A."/>
            <person name="Sitrit Y."/>
            <person name="Splivallo R."/>
            <person name="Traeger S."/>
            <person name="Wang M."/>
            <person name="Zifcakova L."/>
            <person name="Wipf D."/>
            <person name="Zambonelli A."/>
            <person name="Paolocci F."/>
            <person name="Nowrousian M."/>
            <person name="Ottonello S."/>
            <person name="Baldrian P."/>
            <person name="Spatafora J.W."/>
            <person name="Henrissat B."/>
            <person name="Nagy L.G."/>
            <person name="Aury J.M."/>
            <person name="Wincker P."/>
            <person name="Grigoriev I.V."/>
            <person name="Bonfante P."/>
            <person name="Martin F.M."/>
        </authorList>
    </citation>
    <scope>NUCLEOTIDE SEQUENCE [LARGE SCALE GENOMIC DNA]</scope>
    <source>
        <strain evidence="2 3">ATCC MYA-4762</strain>
    </source>
</reference>
<evidence type="ECO:0000256" key="1">
    <source>
        <dbReference type="SAM" id="MobiDB-lite"/>
    </source>
</evidence>
<accession>A0A3N4L5H6</accession>
<feature type="compositionally biased region" description="Polar residues" evidence="1">
    <location>
        <begin position="70"/>
        <end position="94"/>
    </location>
</feature>
<dbReference type="AlphaFoldDB" id="A0A3N4L5H6"/>
<organism evidence="2 3">
    <name type="scientific">Terfezia boudieri ATCC MYA-4762</name>
    <dbReference type="NCBI Taxonomy" id="1051890"/>
    <lineage>
        <taxon>Eukaryota</taxon>
        <taxon>Fungi</taxon>
        <taxon>Dikarya</taxon>
        <taxon>Ascomycota</taxon>
        <taxon>Pezizomycotina</taxon>
        <taxon>Pezizomycetes</taxon>
        <taxon>Pezizales</taxon>
        <taxon>Pezizaceae</taxon>
        <taxon>Terfezia</taxon>
    </lineage>
</organism>
<dbReference type="InParanoid" id="A0A3N4L5H6"/>
<protein>
    <submittedName>
        <fullName evidence="2">Uncharacterized protein</fullName>
    </submittedName>
</protein>
<name>A0A3N4L5H6_9PEZI</name>